<evidence type="ECO:0000313" key="4">
    <source>
        <dbReference type="Proteomes" id="UP000480222"/>
    </source>
</evidence>
<proteinExistence type="predicted"/>
<reference evidence="3 4" key="1">
    <citation type="submission" date="2020-02" db="EMBL/GenBank/DDBJ databases">
        <authorList>
            <person name="Brisse S."/>
        </authorList>
    </citation>
    <scope>NUCLEOTIDE SEQUENCE [LARGE SCALE GENOMIC DNA]</scope>
    <source>
        <strain evidence="3">CIP107547</strain>
    </source>
</reference>
<feature type="transmembrane region" description="Helical" evidence="1">
    <location>
        <begin position="888"/>
        <end position="907"/>
    </location>
</feature>
<sequence>MPHLVGWILAALFSFLQPWGLIAADTKHDLVANPRQFLGGALHAWSDTFPLGQVQNQAYGYLFPHGLFFLITDPLPDWVAQRLWWTIVLGVGYSGTLILLRRLLPQAPATVIMLAAGAYALSPRILTTLTAISSEAWVVALAPWILWPLMRQDLKRCHVAASISAVALLGAVNATATLAASVPAGLYLLCYRRWRRLLLWLGGAIAVSLWWIVPLLVLGRYAPLFTDYIESAAVTTHWLSLPEVLRGTTSWTPFVDIERVAGHELVTNPLLIVCTLAVAGLGMIGLLRAPRWWTLLLFTGLLIMGGAHLCTGLLDGPGAALRNIHKFDPLVRLPLVIGLAYALHSLQLKRLPAAVLAGLVVAGSMAPAWSGQLLPQGAYREVPQYWKQAAELINREGAHTRTLVLPAASFARQTWGWTRDEPLQPLLQVPWVVRDAVPLVPPETIRGLDGVLSAVDKGAVDHLSDQLRRIGVGIVVIRHDLVAPHSGDATLTMMRSQFPDIEVHTFGSGKERVDVAILDRQAHGYLTDKLTRVAGGGEALSLLGPGDFILSDSDAEIVTDTPMLAARNYGAARRAISAPLATEAEGKDVGNPVRDYPSAARATRVVERGGHVVASSSAADATAFGGADPTRSITAAVDNDPDTAWFAAPGDRHPWLELQAESPDPHLELRITGKAGKVIIRSNNAHVAADMRPGVPTTIRIPGGATNRVRIEVAPGMGIASAQLIHSPITRIPTLPPAGPSAHTFLFQKVMVDTGLLNRGFETARPIEVTLSASHCERTITIDQVTYACGERFLLPAGYHELSTRSDWVRLSGDGKAGFVDLNGDSVFVTTQAANRGMRAFIGDHELTPITVNAGGQGFIVPKALATDDVLDVIRFEFAGEHTYRRGLAGGLLLGIVVLGACAVSIWRSRKHASSDTHAAEAFTPEVPTWIVLVIGLGAITAASGWLGLLAAGIAAGISATRFVRRSFVIAACCVVAAMWMARAPWPDSHYFDVSTWASLVLALGMGALLPRWRSEKRPTDSTSS</sequence>
<comment type="caution">
    <text evidence="3">The sequence shown here is derived from an EMBL/GenBank/DDBJ whole genome shotgun (WGS) entry which is preliminary data.</text>
</comment>
<accession>A0A811G7W8</accession>
<evidence type="ECO:0000313" key="3">
    <source>
        <dbReference type="EMBL" id="CAB0622923.1"/>
    </source>
</evidence>
<feature type="transmembrane region" description="Helical" evidence="1">
    <location>
        <begin position="83"/>
        <end position="104"/>
    </location>
</feature>
<gene>
    <name evidence="3" type="ORF">CIP107547_02379</name>
</gene>
<feature type="domain" description="Alpha-(1-&gt;3)-arabinofuranosyltransferase N-terminal GT-C" evidence="2">
    <location>
        <begin position="10"/>
        <end position="585"/>
    </location>
</feature>
<feature type="transmembrane region" description="Helical" evidence="1">
    <location>
        <begin position="159"/>
        <end position="190"/>
    </location>
</feature>
<organism evidence="3 4">
    <name type="scientific">Corynebacterium diphtheriae</name>
    <dbReference type="NCBI Taxonomy" id="1717"/>
    <lineage>
        <taxon>Bacteria</taxon>
        <taxon>Bacillati</taxon>
        <taxon>Actinomycetota</taxon>
        <taxon>Actinomycetes</taxon>
        <taxon>Mycobacteriales</taxon>
        <taxon>Corynebacteriaceae</taxon>
        <taxon>Corynebacterium</taxon>
    </lineage>
</organism>
<keyword evidence="1" id="KW-0472">Membrane</keyword>
<feature type="transmembrane region" description="Helical" evidence="1">
    <location>
        <begin position="125"/>
        <end position="147"/>
    </location>
</feature>
<dbReference type="AlphaFoldDB" id="A0A811G7W8"/>
<keyword evidence="1" id="KW-1133">Transmembrane helix</keyword>
<dbReference type="Proteomes" id="UP000480222">
    <property type="component" value="Unassembled WGS sequence"/>
</dbReference>
<dbReference type="EMBL" id="CADDAV010000033">
    <property type="protein sequence ID" value="CAB0622923.1"/>
    <property type="molecule type" value="Genomic_DNA"/>
</dbReference>
<evidence type="ECO:0000256" key="1">
    <source>
        <dbReference type="SAM" id="Phobius"/>
    </source>
</evidence>
<dbReference type="InterPro" id="IPR021798">
    <property type="entry name" value="AftD_N"/>
</dbReference>
<feature type="transmembrane region" description="Helical" evidence="1">
    <location>
        <begin position="269"/>
        <end position="287"/>
    </location>
</feature>
<feature type="transmembrane region" description="Helical" evidence="1">
    <location>
        <begin position="994"/>
        <end position="1010"/>
    </location>
</feature>
<protein>
    <recommendedName>
        <fullName evidence="2">Alpha-(1-&gt;3)-arabinofuranosyltransferase N-terminal GT-C domain-containing protein</fullName>
    </recommendedName>
</protein>
<dbReference type="GO" id="GO:0016740">
    <property type="term" value="F:transferase activity"/>
    <property type="evidence" value="ECO:0007669"/>
    <property type="project" value="InterPro"/>
</dbReference>
<keyword evidence="1" id="KW-0812">Transmembrane</keyword>
<evidence type="ECO:0000259" key="2">
    <source>
        <dbReference type="Pfam" id="PF11847"/>
    </source>
</evidence>
<dbReference type="Pfam" id="PF11847">
    <property type="entry name" value="GT-C_AftD"/>
    <property type="match status" value="1"/>
</dbReference>
<feature type="transmembrane region" description="Helical" evidence="1">
    <location>
        <begin position="197"/>
        <end position="218"/>
    </location>
</feature>
<feature type="transmembrane region" description="Helical" evidence="1">
    <location>
        <begin position="963"/>
        <end position="982"/>
    </location>
</feature>
<feature type="transmembrane region" description="Helical" evidence="1">
    <location>
        <begin position="927"/>
        <end position="951"/>
    </location>
</feature>
<feature type="transmembrane region" description="Helical" evidence="1">
    <location>
        <begin position="294"/>
        <end position="314"/>
    </location>
</feature>
<name>A0A811G7W8_CORDP</name>